<organism evidence="3 4">
    <name type="scientific">Vreelandella nigrificans</name>
    <dbReference type="NCBI Taxonomy" id="2042704"/>
    <lineage>
        <taxon>Bacteria</taxon>
        <taxon>Pseudomonadati</taxon>
        <taxon>Pseudomonadota</taxon>
        <taxon>Gammaproteobacteria</taxon>
        <taxon>Oceanospirillales</taxon>
        <taxon>Halomonadaceae</taxon>
        <taxon>Vreelandella</taxon>
    </lineage>
</organism>
<dbReference type="AlphaFoldDB" id="A0A2A4HT33"/>
<evidence type="ECO:0000256" key="2">
    <source>
        <dbReference type="SAM" id="SignalP"/>
    </source>
</evidence>
<dbReference type="SUPFAM" id="SSF53850">
    <property type="entry name" value="Periplasmic binding protein-like II"/>
    <property type="match status" value="1"/>
</dbReference>
<dbReference type="EMBL" id="NWUX01000001">
    <property type="protein sequence ID" value="PCF97405.1"/>
    <property type="molecule type" value="Genomic_DNA"/>
</dbReference>
<sequence length="367" mass="40213">MRHLSLIAIAISLASTSSSWANEQATLDGLISAAQQEPAITVYDSTGKIIEQAANFSARYGVQATGVKSKAPHTLERIIREAQANNIQTDVAILADAPAAVAQLLDTGFATNWFPMDLADSVDERYRKPLAIVMAPNVWTYNTALHESCPIDNIWELTEPEWERKVALQDPLGKPSYVDWFNQMAEHGDEAMALAYEAHYGYPMADTEESATAAWVKALAANAPLLTDSDSNAAEAVASPDQQDSFLGLTSTAKFRDNANGMKLGICENLMPWVGWTYPSIGLIASGTQSPNAAKLFLHYLLTEEGIAPQTQDGKISTHSDISLPADEPSGINALKTQLFDYSPSTAISDWENRQDWQDLWMLNYRR</sequence>
<evidence type="ECO:0000313" key="4">
    <source>
        <dbReference type="Proteomes" id="UP000218677"/>
    </source>
</evidence>
<proteinExistence type="predicted"/>
<dbReference type="Pfam" id="PF13531">
    <property type="entry name" value="SBP_bac_11"/>
    <property type="match status" value="1"/>
</dbReference>
<dbReference type="OrthoDB" id="8673316at2"/>
<gene>
    <name evidence="3" type="ORF">CPA45_01305</name>
</gene>
<dbReference type="Proteomes" id="UP000218677">
    <property type="component" value="Unassembled WGS sequence"/>
</dbReference>
<evidence type="ECO:0000313" key="3">
    <source>
        <dbReference type="EMBL" id="PCF97405.1"/>
    </source>
</evidence>
<protein>
    <submittedName>
        <fullName evidence="3">ABC transporter substrate-binding protein</fullName>
    </submittedName>
</protein>
<accession>A0A2A4HT33</accession>
<feature type="signal peptide" evidence="2">
    <location>
        <begin position="1"/>
        <end position="21"/>
    </location>
</feature>
<feature type="chain" id="PRO_5012269073" evidence="2">
    <location>
        <begin position="22"/>
        <end position="367"/>
    </location>
</feature>
<evidence type="ECO:0000256" key="1">
    <source>
        <dbReference type="ARBA" id="ARBA00022729"/>
    </source>
</evidence>
<comment type="caution">
    <text evidence="3">The sequence shown here is derived from an EMBL/GenBank/DDBJ whole genome shotgun (WGS) entry which is preliminary data.</text>
</comment>
<keyword evidence="4" id="KW-1185">Reference proteome</keyword>
<keyword evidence="1 2" id="KW-0732">Signal</keyword>
<reference evidence="4" key="1">
    <citation type="submission" date="2017-09" db="EMBL/GenBank/DDBJ databases">
        <authorList>
            <person name="Cho G.-S."/>
            <person name="Oguntoyinbo F.A."/>
            <person name="Cnockaert M."/>
            <person name="Kabisch J."/>
            <person name="Neve H."/>
            <person name="Bockelmann W."/>
            <person name="Wenning M."/>
            <person name="Franz C.M."/>
            <person name="Vandamme P."/>
        </authorList>
    </citation>
    <scope>NUCLEOTIDE SEQUENCE [LARGE SCALE GENOMIC DNA]</scope>
    <source>
        <strain evidence="4">MBT G8648</strain>
    </source>
</reference>
<dbReference type="PANTHER" id="PTHR30006">
    <property type="entry name" value="THIAMINE-BINDING PERIPLASMIC PROTEIN-RELATED"/>
    <property type="match status" value="1"/>
</dbReference>
<dbReference type="RefSeq" id="WP_096649603.1">
    <property type="nucleotide sequence ID" value="NZ_NWUX01000001.1"/>
</dbReference>
<name>A0A2A4HT33_9GAMM</name>
<dbReference type="Gene3D" id="3.40.190.10">
    <property type="entry name" value="Periplasmic binding protein-like II"/>
    <property type="match status" value="2"/>
</dbReference>